<dbReference type="Gene3D" id="2.150.10.10">
    <property type="entry name" value="Serralysin-like metalloprotease, C-terminal"/>
    <property type="match status" value="1"/>
</dbReference>
<organism evidence="5">
    <name type="scientific">Tardiphaga robiniae</name>
    <dbReference type="NCBI Taxonomy" id="943830"/>
    <lineage>
        <taxon>Bacteria</taxon>
        <taxon>Pseudomonadati</taxon>
        <taxon>Pseudomonadota</taxon>
        <taxon>Alphaproteobacteria</taxon>
        <taxon>Hyphomicrobiales</taxon>
        <taxon>Nitrobacteraceae</taxon>
        <taxon>Tardiphaga</taxon>
    </lineage>
</organism>
<evidence type="ECO:0000259" key="3">
    <source>
        <dbReference type="Pfam" id="PF17803"/>
    </source>
</evidence>
<evidence type="ECO:0000313" key="5">
    <source>
        <dbReference type="EMBL" id="AMH39504.1"/>
    </source>
</evidence>
<dbReference type="SUPFAM" id="SSF51120">
    <property type="entry name" value="beta-Roll"/>
    <property type="match status" value="1"/>
</dbReference>
<feature type="region of interest" description="Disordered" evidence="1">
    <location>
        <begin position="318"/>
        <end position="360"/>
    </location>
</feature>
<accession>A0A109ZYA6</accession>
<evidence type="ECO:0000313" key="6">
    <source>
        <dbReference type="EMBL" id="KZD25479.1"/>
    </source>
</evidence>
<dbReference type="InterPro" id="IPR010221">
    <property type="entry name" value="VCBS_dom"/>
</dbReference>
<evidence type="ECO:0000313" key="7">
    <source>
        <dbReference type="Proteomes" id="UP000076574"/>
    </source>
</evidence>
<dbReference type="OrthoDB" id="5593939at2"/>
<dbReference type="Pfam" id="PF17892">
    <property type="entry name" value="Cadherin_5"/>
    <property type="match status" value="1"/>
</dbReference>
<dbReference type="Pfam" id="PF17803">
    <property type="entry name" value="Cadherin_4"/>
    <property type="match status" value="1"/>
</dbReference>
<reference evidence="6 7" key="2">
    <citation type="submission" date="2016-03" db="EMBL/GenBank/DDBJ databases">
        <title>Microsymbionts genomes from the relict species Vavilovia formosa (Stev.) Fed.</title>
        <authorList>
            <person name="Kopat V."/>
            <person name="Chirak E."/>
            <person name="Kimeklis A."/>
            <person name="Andronov E."/>
        </authorList>
    </citation>
    <scope>NUCLEOTIDE SEQUENCE [LARGE SCALE GENOMIC DNA]</scope>
    <source>
        <strain evidence="6 7">Vaf07</strain>
    </source>
</reference>
<feature type="domain" description="FecR protein" evidence="2">
    <location>
        <begin position="149"/>
        <end position="233"/>
    </location>
</feature>
<keyword evidence="7" id="KW-1185">Reference proteome</keyword>
<dbReference type="Pfam" id="PF04773">
    <property type="entry name" value="FecR"/>
    <property type="match status" value="1"/>
</dbReference>
<feature type="region of interest" description="Disordered" evidence="1">
    <location>
        <begin position="1"/>
        <end position="22"/>
    </location>
</feature>
<dbReference type="Gene3D" id="2.60.40.3440">
    <property type="match status" value="1"/>
</dbReference>
<dbReference type="Gene3D" id="2.60.40.2700">
    <property type="match status" value="1"/>
</dbReference>
<proteinExistence type="predicted"/>
<sequence>MNYAGTFEFSQSSDAPTEPAAGSVGIGHTFSAHTAGSTIVVQDANLLFSGDYKRSGVDLVLSKDGHEHVVSDYFKGSLRAALSSPDGAQLSGDLVTALVGEVQVAQLGGGANAAAQVIGTVSKLAGSATAIRNGVSVMLNVGDQVQKGDVVQAGGDSSLTLTFVDGTVFGLSANARMVLNEMVYDPNGSSNSSLLSLVQGTITFVAGETAKHGNMRVDTPVATMGIRGTAVLVEIGFEVPGQGSAPPVKFQVLVEPNGVTGSYVLYSKTSGQVIGTVNTAGQVTSVLGNGDTSTGIADPLTPMAQAIIQQTLQQYFPNYVPNANPRSNGSGGGSSPGDPNSGTSPDPLKFMPPDTLPGQPFQVPINLPGDSPTTPPINVTITRFNTAPIVTVAPVVVTLPVDKTSFEIKDQVQITDPDSGDVATPYVPGTAHIISASGPSGTPTSLDLKALVTVDPQTGHVSYDPAAFKFLAAGQQAVYTIGFSSQSGPDTTQQTLTFTVDGTNDAPVVASVLTDAATQSNTTQSFDLLAGASDADLGETATLTVSNVKFSLNNGAPTNTHAGVTLNGTTLEIGSNAFAYLGEGETETLKVTYNVIDAHGASVAQTETITITGVNDAPTITGTSIEVVLGGVTVLSDTSFTVSDPDGTTDFTFTVSNVTGGAFEVWTGTEWVPATSSVFQLLSVTSETGTSETSYTFTSEQLAQHHVRFVSDGSTSQPTFTVQVDDGGSHNNLSEPYDGTVVPGENHAPVVEGDVALTAIAEDHCLVITEAQLLANATDLDGQTLHVTCLKIASGCGTLTSNEDGTWTFTPAADFNGPISFTYEISDGVTSVASSAALDVTPVNDKPTGEVTIAGTFQEGETITAQAGDVADVDGLGTFHYQWQRSGPNGPVAISGATDSSYVLTAADVGLTISVVISYTDGDGTAEAITSSATDTIIAAPPPHGASNYWTGAANDNDWNTPGNWSLGIVPTADEIVYINTGTVTFNLNGLLEIAGLHIGALAELDLTGTGTLNVTGTLVNDGDIQLTPGTTLEVNGIVQNTGTLLVDDHAAGATLLIHGTVTLDGEGTVTLDGSADRITGDSLHSKLVNADNTINGYGQLGAGKLSIVNECDGKIIASDCSHALIIDTGKGSLINFGIIASMATGGLEIKGDLVNYGTIEAYAGLFEIGGNVTGHGTAKISGGTLEFGGWSDANVTFSGISSDELILDRGSHFVGTVSGLSYGDSIELQGISPWQLWFDQHNGVVDVHYGWGKNDYFTLTDPGVLKHLDIDSDHHGGTEMTWSNDAPDIDTSSAELSKPHDGYFKISDVFVSDKDWSSGENYQLDINGTVVKSGSLSSIDHYLEDGFTFKPTNSDTPQATVAVTVTDGFGASEHVNFIFNTAPLQPNTQVSLNGTDGKDVIFATANKDTLTGGHGSDQFVFGSHSGSIDRDIVTDFEVGIDKIVLDHIRGVPNLSGAFGDLKLTLWELSGGIEQKGNNTLIHLDGGDTLQLNNVHMSQLHASDFIVHPYSNVA</sequence>
<dbReference type="PANTHER" id="PTHR38731">
    <property type="entry name" value="LIPL45-RELATED LIPOPROTEIN-RELATED"/>
    <property type="match status" value="1"/>
</dbReference>
<dbReference type="NCBIfam" id="TIGR01965">
    <property type="entry name" value="VCBS_repeat"/>
    <property type="match status" value="2"/>
</dbReference>
<dbReference type="InterPro" id="IPR006860">
    <property type="entry name" value="FecR"/>
</dbReference>
<dbReference type="Proteomes" id="UP000076574">
    <property type="component" value="Unassembled WGS sequence"/>
</dbReference>
<evidence type="ECO:0000259" key="4">
    <source>
        <dbReference type="Pfam" id="PF17892"/>
    </source>
</evidence>
<dbReference type="NCBIfam" id="NF012211">
    <property type="entry name" value="tand_rpt_95"/>
    <property type="match status" value="1"/>
</dbReference>
<dbReference type="InterPro" id="IPR011049">
    <property type="entry name" value="Serralysin-like_metalloprot_C"/>
</dbReference>
<dbReference type="EMBL" id="LVYV01000001">
    <property type="protein sequence ID" value="KZD25479.1"/>
    <property type="molecule type" value="Genomic_DNA"/>
</dbReference>
<feature type="domain" description="Cadherin-like" evidence="4">
    <location>
        <begin position="746"/>
        <end position="841"/>
    </location>
</feature>
<dbReference type="RefSeq" id="WP_068729778.1">
    <property type="nucleotide sequence ID" value="NZ_LVYV01000001.1"/>
</dbReference>
<evidence type="ECO:0000259" key="2">
    <source>
        <dbReference type="Pfam" id="PF04773"/>
    </source>
</evidence>
<dbReference type="STRING" id="943830.A4A58_03415"/>
<name>A0A109ZYA6_9BRAD</name>
<reference evidence="5" key="1">
    <citation type="submission" date="2015-10" db="EMBL/GenBank/DDBJ databases">
        <title>Evolution marks in rhizobial microsymbionts genomes from the relict species Vavilovia formosa (Stev.) Fed.</title>
        <authorList>
            <person name="Kopat V."/>
        </authorList>
    </citation>
    <scope>NUCLEOTIDE SEQUENCE</scope>
    <source>
        <strain evidence="5">Vaf-07</strain>
    </source>
</reference>
<gene>
    <name evidence="5" type="primary">prtB</name>
    <name evidence="6" type="ORF">A4A58_03415</name>
    <name evidence="5" type="ORF">PROKKA_00692</name>
</gene>
<dbReference type="InterPro" id="IPR041690">
    <property type="entry name" value="Cadherin_5"/>
</dbReference>
<feature type="compositionally biased region" description="Low complexity" evidence="1">
    <location>
        <begin position="336"/>
        <end position="347"/>
    </location>
</feature>
<feature type="domain" description="RapA2 cadherin-like" evidence="3">
    <location>
        <begin position="606"/>
        <end position="664"/>
    </location>
</feature>
<dbReference type="InterPro" id="IPR040853">
    <property type="entry name" value="RapA2_cadherin-like"/>
</dbReference>
<dbReference type="EMBL" id="KT955714">
    <property type="protein sequence ID" value="AMH39504.1"/>
    <property type="molecule type" value="Genomic_DNA"/>
</dbReference>
<protein>
    <submittedName>
        <fullName evidence="5">Serralysin B</fullName>
    </submittedName>
</protein>
<evidence type="ECO:0000256" key="1">
    <source>
        <dbReference type="SAM" id="MobiDB-lite"/>
    </source>
</evidence>